<dbReference type="PANTHER" id="PTHR43172:SF1">
    <property type="entry name" value="ADENYLOSUCCINATE LYASE"/>
    <property type="match status" value="1"/>
</dbReference>
<dbReference type="Gene3D" id="1.10.275.10">
    <property type="entry name" value="Fumarase/aspartase (N-terminal domain)"/>
    <property type="match status" value="1"/>
</dbReference>
<reference evidence="12 13" key="1">
    <citation type="submission" date="2016-02" db="EMBL/GenBank/DDBJ databases">
        <title>Genome sequence of Moorella mulderi DSM 14980.</title>
        <authorList>
            <person name="Poehlein A."/>
            <person name="Daniel R."/>
        </authorList>
    </citation>
    <scope>NUCLEOTIDE SEQUENCE [LARGE SCALE GENOMIC DNA]</scope>
    <source>
        <strain evidence="12 13">DSM 14980</strain>
    </source>
</reference>
<dbReference type="PANTHER" id="PTHR43172">
    <property type="entry name" value="ADENYLOSUCCINATE LYASE"/>
    <property type="match status" value="1"/>
</dbReference>
<dbReference type="Pfam" id="PF00206">
    <property type="entry name" value="Lyase_1"/>
    <property type="match status" value="1"/>
</dbReference>
<evidence type="ECO:0000256" key="2">
    <source>
        <dbReference type="ARBA" id="ARBA00004734"/>
    </source>
</evidence>
<evidence type="ECO:0000256" key="7">
    <source>
        <dbReference type="ARBA" id="ARBA00024477"/>
    </source>
</evidence>
<dbReference type="NCBIfam" id="TIGR00928">
    <property type="entry name" value="purB"/>
    <property type="match status" value="1"/>
</dbReference>
<comment type="catalytic activity">
    <reaction evidence="9">
        <text>N(6)-(1,2-dicarboxyethyl)-AMP = fumarate + AMP</text>
        <dbReference type="Rhea" id="RHEA:16853"/>
        <dbReference type="ChEBI" id="CHEBI:29806"/>
        <dbReference type="ChEBI" id="CHEBI:57567"/>
        <dbReference type="ChEBI" id="CHEBI:456215"/>
        <dbReference type="EC" id="4.3.2.2"/>
    </reaction>
    <physiologicalReaction direction="left-to-right" evidence="9">
        <dbReference type="Rhea" id="RHEA:16854"/>
    </physiologicalReaction>
</comment>
<keyword evidence="13" id="KW-1185">Reference proteome</keyword>
<feature type="compositionally biased region" description="Polar residues" evidence="10">
    <location>
        <begin position="274"/>
        <end position="285"/>
    </location>
</feature>
<dbReference type="PRINTS" id="PR00149">
    <property type="entry name" value="FUMRATELYASE"/>
</dbReference>
<evidence type="ECO:0000256" key="6">
    <source>
        <dbReference type="ARBA" id="ARBA00023239"/>
    </source>
</evidence>
<comment type="catalytic activity">
    <reaction evidence="7">
        <text>(2S)-2-[5-amino-1-(5-phospho-beta-D-ribosyl)imidazole-4-carboxamido]succinate = 5-amino-1-(5-phospho-beta-D-ribosyl)imidazole-4-carboxamide + fumarate</text>
        <dbReference type="Rhea" id="RHEA:23920"/>
        <dbReference type="ChEBI" id="CHEBI:29806"/>
        <dbReference type="ChEBI" id="CHEBI:58443"/>
        <dbReference type="ChEBI" id="CHEBI:58475"/>
        <dbReference type="EC" id="4.3.2.2"/>
    </reaction>
    <physiologicalReaction direction="left-to-right" evidence="7">
        <dbReference type="Rhea" id="RHEA:23921"/>
    </physiologicalReaction>
</comment>
<protein>
    <recommendedName>
        <fullName evidence="5">Adenylosuccinate lyase</fullName>
        <ecNumber evidence="4">4.3.2.2</ecNumber>
    </recommendedName>
    <alternativeName>
        <fullName evidence="8">Adenylosuccinase</fullName>
    </alternativeName>
</protein>
<evidence type="ECO:0000313" key="12">
    <source>
        <dbReference type="EMBL" id="KYH31286.1"/>
    </source>
</evidence>
<comment type="caution">
    <text evidence="12">The sequence shown here is derived from an EMBL/GenBank/DDBJ whole genome shotgun (WGS) entry which is preliminary data.</text>
</comment>
<name>A0A151AUF8_9FIRM</name>
<dbReference type="GO" id="GO:0005829">
    <property type="term" value="C:cytosol"/>
    <property type="evidence" value="ECO:0007669"/>
    <property type="project" value="TreeGrafter"/>
</dbReference>
<dbReference type="InterPro" id="IPR000362">
    <property type="entry name" value="Fumarate_lyase_fam"/>
</dbReference>
<dbReference type="UniPathway" id="UPA00075">
    <property type="reaction ID" value="UER00336"/>
</dbReference>
<dbReference type="EC" id="4.3.2.2" evidence="4"/>
<proteinExistence type="inferred from homology"/>
<dbReference type="Pfam" id="PF10397">
    <property type="entry name" value="ADSL_C"/>
    <property type="match status" value="1"/>
</dbReference>
<dbReference type="CDD" id="cd01597">
    <property type="entry name" value="pCLME"/>
    <property type="match status" value="1"/>
</dbReference>
<evidence type="ECO:0000256" key="8">
    <source>
        <dbReference type="ARBA" id="ARBA00030717"/>
    </source>
</evidence>
<dbReference type="UniPathway" id="UPA00074">
    <property type="reaction ID" value="UER00132"/>
</dbReference>
<dbReference type="Proteomes" id="UP000075670">
    <property type="component" value="Unassembled WGS sequence"/>
</dbReference>
<feature type="domain" description="Adenylosuccinate lyase C-terminal" evidence="11">
    <location>
        <begin position="366"/>
        <end position="446"/>
    </location>
</feature>
<dbReference type="GO" id="GO:0004018">
    <property type="term" value="F:N6-(1,2-dicarboxyethyl)AMP AMP-lyase (fumarate-forming) activity"/>
    <property type="evidence" value="ECO:0007669"/>
    <property type="project" value="InterPro"/>
</dbReference>
<evidence type="ECO:0000313" key="13">
    <source>
        <dbReference type="Proteomes" id="UP000075670"/>
    </source>
</evidence>
<dbReference type="GO" id="GO:0070626">
    <property type="term" value="F:(S)-2-(5-amino-1-(5-phospho-D-ribosyl)imidazole-4-carboxamido) succinate lyase (fumarate-forming) activity"/>
    <property type="evidence" value="ECO:0007669"/>
    <property type="project" value="TreeGrafter"/>
</dbReference>
<dbReference type="OrthoDB" id="9768878at2"/>
<organism evidence="12 13">
    <name type="scientific">Moorella mulderi DSM 14980</name>
    <dbReference type="NCBI Taxonomy" id="1122241"/>
    <lineage>
        <taxon>Bacteria</taxon>
        <taxon>Bacillati</taxon>
        <taxon>Bacillota</taxon>
        <taxon>Clostridia</taxon>
        <taxon>Neomoorellales</taxon>
        <taxon>Neomoorellaceae</taxon>
        <taxon>Neomoorella</taxon>
    </lineage>
</organism>
<dbReference type="InterPro" id="IPR008948">
    <property type="entry name" value="L-Aspartase-like"/>
</dbReference>
<evidence type="ECO:0000256" key="10">
    <source>
        <dbReference type="SAM" id="MobiDB-lite"/>
    </source>
</evidence>
<gene>
    <name evidence="12" type="primary">purB_2</name>
    <name evidence="12" type="ORF">MOMUL_25240</name>
</gene>
<accession>A0A151AUF8</accession>
<dbReference type="InterPro" id="IPR004769">
    <property type="entry name" value="Pur_lyase"/>
</dbReference>
<evidence type="ECO:0000256" key="3">
    <source>
        <dbReference type="ARBA" id="ARBA00008273"/>
    </source>
</evidence>
<dbReference type="SUPFAM" id="SSF48557">
    <property type="entry name" value="L-aspartase-like"/>
    <property type="match status" value="1"/>
</dbReference>
<dbReference type="GO" id="GO:0006189">
    <property type="term" value="P:'de novo' IMP biosynthetic process"/>
    <property type="evidence" value="ECO:0007669"/>
    <property type="project" value="UniProtKB-UniPathway"/>
</dbReference>
<dbReference type="Gene3D" id="1.10.40.30">
    <property type="entry name" value="Fumarase/aspartase (C-terminal domain)"/>
    <property type="match status" value="1"/>
</dbReference>
<dbReference type="InterPro" id="IPR019468">
    <property type="entry name" value="AdenyloSucc_lyase_C"/>
</dbReference>
<comment type="similarity">
    <text evidence="3">Belongs to the lyase 1 family. Adenylosuccinate lyase subfamily.</text>
</comment>
<evidence type="ECO:0000259" key="11">
    <source>
        <dbReference type="SMART" id="SM00998"/>
    </source>
</evidence>
<dbReference type="PATRIC" id="fig|1122241.3.peg.2679"/>
<dbReference type="InterPro" id="IPR022761">
    <property type="entry name" value="Fumarate_lyase_N"/>
</dbReference>
<comment type="pathway">
    <text evidence="2">Purine metabolism; AMP biosynthesis via de novo pathway; AMP from IMP: step 2/2.</text>
</comment>
<dbReference type="RefSeq" id="WP_062285297.1">
    <property type="nucleotide sequence ID" value="NZ_LTBC01000013.1"/>
</dbReference>
<evidence type="ECO:0000256" key="5">
    <source>
        <dbReference type="ARBA" id="ARBA00017058"/>
    </source>
</evidence>
<evidence type="ECO:0000256" key="1">
    <source>
        <dbReference type="ARBA" id="ARBA00004706"/>
    </source>
</evidence>
<evidence type="ECO:0000256" key="4">
    <source>
        <dbReference type="ARBA" id="ARBA00012339"/>
    </source>
</evidence>
<keyword evidence="6 12" id="KW-0456">Lyase</keyword>
<feature type="region of interest" description="Disordered" evidence="10">
    <location>
        <begin position="269"/>
        <end position="292"/>
    </location>
</feature>
<comment type="pathway">
    <text evidence="1">Purine metabolism; IMP biosynthesis via de novo pathway; 5-amino-1-(5-phospho-D-ribosyl)imidazole-4-carboxamide from 5-amino-1-(5-phospho-D-ribosyl)imidazole-4-carboxylate: step 2/2.</text>
</comment>
<dbReference type="EMBL" id="LTBC01000013">
    <property type="protein sequence ID" value="KYH31286.1"/>
    <property type="molecule type" value="Genomic_DNA"/>
</dbReference>
<dbReference type="PRINTS" id="PR00145">
    <property type="entry name" value="ARGSUCLYASE"/>
</dbReference>
<sequence length="467" mass="52853">MKDSYVLLKNAYGTEEMRQVWTEENMVQKWLDMEVAITKAKMEMGIIPKEAGEEIIRKSSVKYLTPQMIADVKAGAAHLIVSFIKAFAKMCGPAGEHYHVGPTTQDILDTGLVLQIREAYTILMRQMREVEAVLCEMANKYKHTVMMGRTHGQHAVPITFGFKCAIWAYAMRDHIQRFKEMAPRLFLANISAACGSRNTFKYLVGDEKAEKIQEIVSRELNLGVPVMDIHQRPDRYMEFTNNIAVMMTTLAQMGIEIRNLQRTEVQELEEPFDSANQYSSSTMPNKRNPEPSEWQEGLAKIARGNALAVMEINMQHERDATRMAPEFACIPESCLIASAALATALKNLKGLVVHEDNMRKNLYITNGIAMAELVMLALYKKTGRKVTAHTLVHDVSMKAFVERRSLKEVLLENEEARKYLTAEEIDELTNPETYYGTAAVQAEKMINYINSLRPTDAEAVKPFGITL</sequence>
<dbReference type="GO" id="GO:0044208">
    <property type="term" value="P:'de novo' AMP biosynthetic process"/>
    <property type="evidence" value="ECO:0007669"/>
    <property type="project" value="UniProtKB-UniPathway"/>
</dbReference>
<dbReference type="SMART" id="SM00998">
    <property type="entry name" value="ADSL_C"/>
    <property type="match status" value="1"/>
</dbReference>
<dbReference type="Gene3D" id="1.20.200.10">
    <property type="entry name" value="Fumarase/aspartase (Central domain)"/>
    <property type="match status" value="1"/>
</dbReference>
<evidence type="ECO:0000256" key="9">
    <source>
        <dbReference type="ARBA" id="ARBA00049115"/>
    </source>
</evidence>
<dbReference type="InterPro" id="IPR024083">
    <property type="entry name" value="Fumarase/histidase_N"/>
</dbReference>
<dbReference type="AlphaFoldDB" id="A0A151AUF8"/>